<dbReference type="SUPFAM" id="SSF50998">
    <property type="entry name" value="Quinoprotein alcohol dehydrogenase-like"/>
    <property type="match status" value="1"/>
</dbReference>
<dbReference type="Pfam" id="PF01833">
    <property type="entry name" value="TIG"/>
    <property type="match status" value="1"/>
</dbReference>
<evidence type="ECO:0000313" key="2">
    <source>
        <dbReference type="EMBL" id="KAK0624386.1"/>
    </source>
</evidence>
<name>A0AA39WZH2_9PEZI</name>
<feature type="domain" description="IPT/TIG" evidence="1">
    <location>
        <begin position="5"/>
        <end position="79"/>
    </location>
</feature>
<accession>A0AA39WZH2</accession>
<comment type="caution">
    <text evidence="2">The sequence shown here is derived from an EMBL/GenBank/DDBJ whole genome shotgun (WGS) entry which is preliminary data.</text>
</comment>
<dbReference type="EMBL" id="JAULSU010000003">
    <property type="protein sequence ID" value="KAK0624386.1"/>
    <property type="molecule type" value="Genomic_DNA"/>
</dbReference>
<keyword evidence="3" id="KW-1185">Reference proteome</keyword>
<protein>
    <recommendedName>
        <fullName evidence="1">IPT/TIG domain-containing protein</fullName>
    </recommendedName>
</protein>
<proteinExistence type="predicted"/>
<dbReference type="Proteomes" id="UP001175000">
    <property type="component" value="Unassembled WGS sequence"/>
</dbReference>
<dbReference type="InterPro" id="IPR013783">
    <property type="entry name" value="Ig-like_fold"/>
</dbReference>
<gene>
    <name evidence="2" type="ORF">B0T14DRAFT_536841</name>
</gene>
<organism evidence="2 3">
    <name type="scientific">Immersiella caudata</name>
    <dbReference type="NCBI Taxonomy" id="314043"/>
    <lineage>
        <taxon>Eukaryota</taxon>
        <taxon>Fungi</taxon>
        <taxon>Dikarya</taxon>
        <taxon>Ascomycota</taxon>
        <taxon>Pezizomycotina</taxon>
        <taxon>Sordariomycetes</taxon>
        <taxon>Sordariomycetidae</taxon>
        <taxon>Sordariales</taxon>
        <taxon>Lasiosphaeriaceae</taxon>
        <taxon>Immersiella</taxon>
    </lineage>
</organism>
<dbReference type="SUPFAM" id="SSF81296">
    <property type="entry name" value="E set domains"/>
    <property type="match status" value="1"/>
</dbReference>
<dbReference type="InterPro" id="IPR002909">
    <property type="entry name" value="IPT_dom"/>
</dbReference>
<dbReference type="CDD" id="cd00603">
    <property type="entry name" value="IPT_PCSR"/>
    <property type="match status" value="1"/>
</dbReference>
<evidence type="ECO:0000259" key="1">
    <source>
        <dbReference type="Pfam" id="PF01833"/>
    </source>
</evidence>
<dbReference type="Gene3D" id="2.60.40.10">
    <property type="entry name" value="Immunoglobulins"/>
    <property type="match status" value="1"/>
</dbReference>
<dbReference type="InterPro" id="IPR014756">
    <property type="entry name" value="Ig_E-set"/>
</dbReference>
<evidence type="ECO:0000313" key="3">
    <source>
        <dbReference type="Proteomes" id="UP001175000"/>
    </source>
</evidence>
<sequence length="1185" mass="126567">MSAVQITNITPLTGWRGSIVTITGRNFSPHIDGNTITIGNDSALVLKTSSTEIQVLVGPKATGATPIKVTRTTGSTSSAASSAPFKILPVPDVTDATHQGHPVVFSGPQHGTPKPGVLNQSVVVAFCHGIGDEPDNPDALAAAEMAKFETVNRFWSQATYATQRAANPSGQQGTTWTFRPTPWLRLPLAAVDYTYTNADIHLKWVDLVKKSNRRVIVASDNVRAFVAHSGGGVAVTDLNGAQVGSYTGLAGENWVAHDVTLRGDRLYIAAGTAGIIVLNAAAGAPLTEEARILEVNGQPIGDVIACDAAGDLLAAATVKNLTYIFDISDPATAPVLIGKLVGPMSESYTFVKVVGNKVYTASWGFLVEHIIDRDSRMADLPAFITGFDIAGDFCVAATMGNGLTAIDLAASRARLEIQGTLLDAPPDIFSVELTGTTAIAACGSEGILIADFSDPASPGRMGLAALPADPAERDCFHVTAALPSTPSRCLGSFGSTGLAIVSGPFSGTPAVRGISEVQRLPGLGGENPKAWSLKFDVQWARDQSGKLKADSNIYIDLHEGLIVLLNGVPIGRGTSVVRGTLVPTTEEPNMDLHGDKGLYWLPTPTDWRRLVHEIGHWRTINKSPLPDLYSEILADNTELVGSASAWDMMGDVDLAPLFSGYNAEQWGVYRPANIAPLDWDPATALSSPSNHTFTVVAHGHSEVDVASSAVHLVKISLGGTEIAYYIEVRQKEPRDSAGNLLLFDRHLPIDRDACVLVTRAEEIGSEISNAFERLTSLVAVLNSGQSTVDAGRAIRITAGPRITTGFGDTAAFSVTVSMNEFPPTSEDGKLDLFMAHMKSGSWESEDIWINSTLNDHPDVSYEFTDNLGNIIGNGDRPWVHHRNTIIGRVWNKGSQPWRGGPIQVTAYANAPPGIGDNGNWAPIATLPIDQDIPAGGSETVEFPWTPRLDEHTCLTVAAFPVAGEVQHNNQRAQENVFYFESPGASSHEPVVFGAAVRNPFTVWRRIELRVFGLPDGWHAAVDKRWVWTPPRGEVPVSIVIWTDRDSPRLGGSDKKIDARADVRVEGWTHFGRHMYRPVGGLVAVVKANAKARLQVGATVEDGPQQGRVVRARVRLSPARAGVRGVVEITSNDLSKKTKQHGFATNGRGAAEIVEPLMPGGYVVQAFTSSTDDVAGAESDKLVVRV</sequence>
<dbReference type="InterPro" id="IPR011047">
    <property type="entry name" value="Quinoprotein_ADH-like_sf"/>
</dbReference>
<dbReference type="AlphaFoldDB" id="A0AA39WZH2"/>
<reference evidence="2" key="1">
    <citation type="submission" date="2023-06" db="EMBL/GenBank/DDBJ databases">
        <title>Genome-scale phylogeny and comparative genomics of the fungal order Sordariales.</title>
        <authorList>
            <consortium name="Lawrence Berkeley National Laboratory"/>
            <person name="Hensen N."/>
            <person name="Bonometti L."/>
            <person name="Westerberg I."/>
            <person name="Brannstrom I.O."/>
            <person name="Guillou S."/>
            <person name="Cros-Aarteil S."/>
            <person name="Calhoun S."/>
            <person name="Haridas S."/>
            <person name="Kuo A."/>
            <person name="Mondo S."/>
            <person name="Pangilinan J."/>
            <person name="Riley R."/>
            <person name="Labutti K."/>
            <person name="Andreopoulos B."/>
            <person name="Lipzen A."/>
            <person name="Chen C."/>
            <person name="Yanf M."/>
            <person name="Daum C."/>
            <person name="Ng V."/>
            <person name="Clum A."/>
            <person name="Steindorff A."/>
            <person name="Ohm R."/>
            <person name="Martin F."/>
            <person name="Silar P."/>
            <person name="Natvig D."/>
            <person name="Lalanne C."/>
            <person name="Gautier V."/>
            <person name="Ament-Velasquez S.L."/>
            <person name="Kruys A."/>
            <person name="Hutchinson M.I."/>
            <person name="Powell A.J."/>
            <person name="Barry K."/>
            <person name="Miller A.N."/>
            <person name="Grigoriev I.V."/>
            <person name="Debuchy R."/>
            <person name="Gladieux P."/>
            <person name="Thoren M.H."/>
            <person name="Johannesson H."/>
        </authorList>
    </citation>
    <scope>NUCLEOTIDE SEQUENCE</scope>
    <source>
        <strain evidence="2">CBS 606.72</strain>
    </source>
</reference>